<feature type="transmembrane region" description="Helical" evidence="9">
    <location>
        <begin position="288"/>
        <end position="306"/>
    </location>
</feature>
<organism evidence="10 11">
    <name type="scientific">Eptatretus burgeri</name>
    <name type="common">Inshore hagfish</name>
    <dbReference type="NCBI Taxonomy" id="7764"/>
    <lineage>
        <taxon>Eukaryota</taxon>
        <taxon>Metazoa</taxon>
        <taxon>Chordata</taxon>
        <taxon>Craniata</taxon>
        <taxon>Vertebrata</taxon>
        <taxon>Cyclostomata</taxon>
        <taxon>Myxini</taxon>
        <taxon>Myxiniformes</taxon>
        <taxon>Myxinidae</taxon>
        <taxon>Eptatretinae</taxon>
        <taxon>Eptatretus</taxon>
    </lineage>
</organism>
<keyword evidence="7 9" id="KW-1133">Transmembrane helix</keyword>
<evidence type="ECO:0000256" key="3">
    <source>
        <dbReference type="ARBA" id="ARBA00009561"/>
    </source>
</evidence>
<evidence type="ECO:0000256" key="1">
    <source>
        <dbReference type="ARBA" id="ARBA00002791"/>
    </source>
</evidence>
<evidence type="ECO:0000256" key="6">
    <source>
        <dbReference type="ARBA" id="ARBA00022824"/>
    </source>
</evidence>
<reference evidence="10" key="1">
    <citation type="submission" date="2025-08" db="UniProtKB">
        <authorList>
            <consortium name="Ensembl"/>
        </authorList>
    </citation>
    <scope>IDENTIFICATION</scope>
</reference>
<sequence length="352" mass="40265">MCNIIETTLSGWFSYFIHWQVRGNVDRVGLQSDFLSLIVRNDIYIYIFFFCKKLRDWLLASSNRRRERSSAEQLSGVSAECRCGSFLSLSWRSCAIWRRPVRRRKPRTHASEEMQILANSWRYSGSFSSRLFFAMVDFDEGPDVFQQLNMNSAPTFMHFPPKGKPRRADTFDLQRNGIMAEQLAKWITDRTEVVLRVFRPPNYSGAVALMLLMTLVGGLLFLRRNNLDFLYNKTGWGIALLCIVFAMTSGQMWNHIRGPPYAHKNPQTGQVAYIHGSSQAQFVAETHIVILLNAAITLGMILLHDAASGMGDASKRKILCLVGLGLVVFFFSFLLSIFRSKYSGYPYSFLIK</sequence>
<accession>A0A8C4N2I3</accession>
<dbReference type="Gene3D" id="3.40.30.10">
    <property type="entry name" value="Glutaredoxin"/>
    <property type="match status" value="1"/>
</dbReference>
<dbReference type="SUPFAM" id="SSF52833">
    <property type="entry name" value="Thioredoxin-like"/>
    <property type="match status" value="1"/>
</dbReference>
<protein>
    <submittedName>
        <fullName evidence="10">Tumor suppressor candidate 3</fullName>
    </submittedName>
</protein>
<feature type="transmembrane region" description="Helical" evidence="9">
    <location>
        <begin position="234"/>
        <end position="253"/>
    </location>
</feature>
<dbReference type="PANTHER" id="PTHR12692:SF0">
    <property type="entry name" value="GH11935P"/>
    <property type="match status" value="1"/>
</dbReference>
<comment type="function">
    <text evidence="1">Subunit of the oligosaccharyl transferase (OST) complex that catalyzes the initial transfer of a defined glycan (Glc(3)Man(9)GlcNAc(2) in eukaryotes) from the lipid carrier dolichol-pyrophosphate to an asparagine residue within an Asn-X-Ser/Thr consensus motif in nascent polypeptide chains, the first step in protein N-glycosylation. N-glycosylation occurs cotranslationally and the complex associates with the Sec61 complex at the channel-forming translocon complex that mediates protein translocation across the endoplasmic reticulum (ER). All subunits are required for a maximal enzyme activity.</text>
</comment>
<dbReference type="Pfam" id="PF04756">
    <property type="entry name" value="OST3_OST6"/>
    <property type="match status" value="1"/>
</dbReference>
<evidence type="ECO:0000256" key="2">
    <source>
        <dbReference type="ARBA" id="ARBA00004477"/>
    </source>
</evidence>
<reference evidence="10" key="2">
    <citation type="submission" date="2025-09" db="UniProtKB">
        <authorList>
            <consortium name="Ensembl"/>
        </authorList>
    </citation>
    <scope>IDENTIFICATION</scope>
</reference>
<dbReference type="GO" id="GO:0018279">
    <property type="term" value="P:protein N-linked glycosylation via asparagine"/>
    <property type="evidence" value="ECO:0007669"/>
    <property type="project" value="TreeGrafter"/>
</dbReference>
<feature type="transmembrane region" description="Helical" evidence="9">
    <location>
        <begin position="203"/>
        <end position="222"/>
    </location>
</feature>
<comment type="subcellular location">
    <subcellularLocation>
        <location evidence="2">Endoplasmic reticulum membrane</location>
        <topology evidence="2">Multi-pass membrane protein</topology>
    </subcellularLocation>
</comment>
<comment type="similarity">
    <text evidence="3">Belongs to the OST3/OST6 family.</text>
</comment>
<keyword evidence="8 9" id="KW-0472">Membrane</keyword>
<evidence type="ECO:0000256" key="8">
    <source>
        <dbReference type="ARBA" id="ARBA00023136"/>
    </source>
</evidence>
<keyword evidence="4 9" id="KW-0812">Transmembrane</keyword>
<dbReference type="PANTHER" id="PTHR12692">
    <property type="entry name" value="DOLICHYL-DIPHOSPHOOLIGOSACCHARIDE--PROTEIN GLYCOSYLTRANSFERASE-RELATED"/>
    <property type="match status" value="1"/>
</dbReference>
<evidence type="ECO:0000256" key="5">
    <source>
        <dbReference type="ARBA" id="ARBA00022729"/>
    </source>
</evidence>
<evidence type="ECO:0000256" key="9">
    <source>
        <dbReference type="SAM" id="Phobius"/>
    </source>
</evidence>
<dbReference type="Proteomes" id="UP000694388">
    <property type="component" value="Unplaced"/>
</dbReference>
<keyword evidence="5" id="KW-0732">Signal</keyword>
<evidence type="ECO:0000256" key="4">
    <source>
        <dbReference type="ARBA" id="ARBA00022692"/>
    </source>
</evidence>
<feature type="transmembrane region" description="Helical" evidence="9">
    <location>
        <begin position="318"/>
        <end position="338"/>
    </location>
</feature>
<dbReference type="AlphaFoldDB" id="A0A8C4N2I3"/>
<dbReference type="InterPro" id="IPR036249">
    <property type="entry name" value="Thioredoxin-like_sf"/>
</dbReference>
<dbReference type="InterPro" id="IPR021149">
    <property type="entry name" value="OligosaccharylTrfase_OST3/OST6"/>
</dbReference>
<evidence type="ECO:0000313" key="11">
    <source>
        <dbReference type="Proteomes" id="UP000694388"/>
    </source>
</evidence>
<name>A0A8C4N2I3_EPTBU</name>
<dbReference type="Ensembl" id="ENSEBUT00000000309.1">
    <property type="protein sequence ID" value="ENSEBUP00000000020.1"/>
    <property type="gene ID" value="ENSEBUG00000000313.1"/>
</dbReference>
<evidence type="ECO:0000313" key="10">
    <source>
        <dbReference type="Ensembl" id="ENSEBUP00000000020.1"/>
    </source>
</evidence>
<proteinExistence type="inferred from homology"/>
<dbReference type="GeneTree" id="ENSGT00390000012030"/>
<keyword evidence="11" id="KW-1185">Reference proteome</keyword>
<evidence type="ECO:0000256" key="7">
    <source>
        <dbReference type="ARBA" id="ARBA00022989"/>
    </source>
</evidence>
<keyword evidence="6" id="KW-0256">Endoplasmic reticulum</keyword>
<dbReference type="GO" id="GO:0008250">
    <property type="term" value="C:oligosaccharyltransferase complex"/>
    <property type="evidence" value="ECO:0007669"/>
    <property type="project" value="TreeGrafter"/>
</dbReference>